<evidence type="ECO:0000256" key="1">
    <source>
        <dbReference type="ARBA" id="ARBA00004496"/>
    </source>
</evidence>
<evidence type="ECO:0000256" key="4">
    <source>
        <dbReference type="ARBA" id="ARBA00019114"/>
    </source>
</evidence>
<dbReference type="InterPro" id="IPR004365">
    <property type="entry name" value="NA-bd_OB_tRNA"/>
</dbReference>
<name>A0ABS0LMV6_9LACT</name>
<dbReference type="Pfam" id="PF07733">
    <property type="entry name" value="DNA_pol3_alpha"/>
    <property type="match status" value="1"/>
</dbReference>
<evidence type="ECO:0000256" key="8">
    <source>
        <dbReference type="ARBA" id="ARBA00022932"/>
    </source>
</evidence>
<protein>
    <recommendedName>
        <fullName evidence="4">DNA polymerase III subunit alpha</fullName>
        <ecNumber evidence="3">2.7.7.7</ecNumber>
    </recommendedName>
</protein>
<comment type="caution">
    <text evidence="13">The sequence shown here is derived from an EMBL/GenBank/DDBJ whole genome shotgun (WGS) entry which is preliminary data.</text>
</comment>
<dbReference type="InterPro" id="IPR040982">
    <property type="entry name" value="DNA_pol3_finger"/>
</dbReference>
<keyword evidence="14" id="KW-1185">Reference proteome</keyword>
<keyword evidence="5 13" id="KW-0808">Transferase</keyword>
<evidence type="ECO:0000313" key="13">
    <source>
        <dbReference type="EMBL" id="MBG9985490.1"/>
    </source>
</evidence>
<dbReference type="Pfam" id="PF01336">
    <property type="entry name" value="tRNA_anti-codon"/>
    <property type="match status" value="1"/>
</dbReference>
<evidence type="ECO:0000256" key="3">
    <source>
        <dbReference type="ARBA" id="ARBA00012417"/>
    </source>
</evidence>
<comment type="subunit">
    <text evidence="10">DNA polymerase III contains a core (composed of alpha, epsilon and theta chains) that associates with a tau subunit. This core dimerizes to form the POLIII' complex. PolIII' associates with the gamma complex (composed of gamma, delta, delta', psi and chi chains) and with the beta chain to form the complete DNA polymerase III complex.</text>
</comment>
<evidence type="ECO:0000256" key="7">
    <source>
        <dbReference type="ARBA" id="ARBA00022705"/>
    </source>
</evidence>
<dbReference type="Gene3D" id="1.10.150.870">
    <property type="match status" value="1"/>
</dbReference>
<dbReference type="Gene3D" id="3.20.20.140">
    <property type="entry name" value="Metal-dependent hydrolases"/>
    <property type="match status" value="1"/>
</dbReference>
<dbReference type="EMBL" id="JACBXQ010000001">
    <property type="protein sequence ID" value="MBG9985490.1"/>
    <property type="molecule type" value="Genomic_DNA"/>
</dbReference>
<dbReference type="RefSeq" id="WP_197113835.1">
    <property type="nucleotide sequence ID" value="NZ_JACBXQ010000001.1"/>
</dbReference>
<keyword evidence="8" id="KW-0239">DNA-directed DNA polymerase</keyword>
<evidence type="ECO:0000313" key="14">
    <source>
        <dbReference type="Proteomes" id="UP000721415"/>
    </source>
</evidence>
<proteinExistence type="inferred from homology"/>
<dbReference type="InterPro" id="IPR004805">
    <property type="entry name" value="DnaE2/DnaE/PolC"/>
</dbReference>
<accession>A0ABS0LMV6</accession>
<keyword evidence="6 13" id="KW-0548">Nucleotidyltransferase</keyword>
<reference evidence="13 14" key="1">
    <citation type="submission" date="2020-07" db="EMBL/GenBank/DDBJ databases">
        <title>Facklamia lactis sp. nov., isolated from raw milk.</title>
        <authorList>
            <person name="Doll E.V."/>
            <person name="Huptas C."/>
            <person name="Staib L."/>
            <person name="Wenning M."/>
            <person name="Scherer S."/>
        </authorList>
    </citation>
    <scope>NUCLEOTIDE SEQUENCE [LARGE SCALE GENOMIC DNA]</scope>
    <source>
        <strain evidence="13 14">DSM 111018</strain>
    </source>
</reference>
<dbReference type="Pfam" id="PF02811">
    <property type="entry name" value="PHP"/>
    <property type="match status" value="1"/>
</dbReference>
<dbReference type="GO" id="GO:0003887">
    <property type="term" value="F:DNA-directed DNA polymerase activity"/>
    <property type="evidence" value="ECO:0007669"/>
    <property type="project" value="UniProtKB-EC"/>
</dbReference>
<dbReference type="EC" id="2.7.7.7" evidence="3"/>
<dbReference type="InterPro" id="IPR003141">
    <property type="entry name" value="Pol/His_phosphatase_N"/>
</dbReference>
<dbReference type="Proteomes" id="UP000721415">
    <property type="component" value="Unassembled WGS sequence"/>
</dbReference>
<dbReference type="SMART" id="SM00481">
    <property type="entry name" value="POLIIIAc"/>
    <property type="match status" value="1"/>
</dbReference>
<dbReference type="NCBIfam" id="TIGR00594">
    <property type="entry name" value="polc"/>
    <property type="match status" value="1"/>
</dbReference>
<evidence type="ECO:0000256" key="11">
    <source>
        <dbReference type="ARBA" id="ARBA00049244"/>
    </source>
</evidence>
<evidence type="ECO:0000256" key="10">
    <source>
        <dbReference type="ARBA" id="ARBA00026073"/>
    </source>
</evidence>
<dbReference type="Pfam" id="PF14579">
    <property type="entry name" value="HHH_6"/>
    <property type="match status" value="1"/>
</dbReference>
<dbReference type="CDD" id="cd04485">
    <property type="entry name" value="DnaE_OBF"/>
    <property type="match status" value="1"/>
</dbReference>
<sequence>MLFNIRSAYSLLQSTISIEDYVRVAKERGYQAVGLADVNVLYGALDFYKRCRQEGLKPMVGMTLFMPGFVDQSKNFPLIVYCMNYQGYLSLIQLSKAILQESISVKKVKEILFTGRNHLLMISGGRSGELEQALIYEDYERAQEVLRQWKKIFKKENIYLGLSIYPFNEFECKQMMHFSKDFSLPIVSNQLVECLESEEAFSLKILQAIDRNEVLDDSIFSYRGAHYLYPKSDLEQMYIEQGLTPILENSQELKNRIQLELPLEQSLLPKFPVTHHKNSLELLKELTHQALIERKKDQNPDYLERLTHELEIISSMDFIDYFLIVWEIMDYCHNNGIRTGPGRGSAAGSLVAFLLNITLVDPIEYGLLFERFLNPERHNMPDIDIDIPDDKRDQVLLYIEKRYGHQQVAQMITFGSFGAKQSIRDTLRVLGKGKAIQDRWSKAIPNEVSISLETAYQKSSTLRQILNENQQNQQIFLAAKTIEGLPRHTSTHASGVVIADQDLSQWIPIIERPNQLQITQFAMEDVESVGLLKMDFLGLRNLQLLDDILNNIRIHRKENLNINQIDMNNRATLQLFQKADTAGVFQFESPGIRQVLKKLKPESFEDIIAVNALYRPGPMQQIDHFIARKHGKEKIIYLHPALEPILDKTYGIIVYQEQVMKICQELANFSLGQADLLRRAMGKKDIAIMNKEKEHFIAGALSNNIPEEIAVKIYDYIYQFANYGFNRAHAAVYSTLAYQLAYLKCHYPLEFYLSLLNQGRSLHQSNDDYVRAAKNKLGKFLPVNINKSAGQFTIENQKIRIGLMAVKGLRHDFCQAILSDRSLAGPYSDYQNFLNRLPKKFLKENLIQLLIKSGALDVFGYSRSTLSENLDHLIQFRIFSGNNLNLLEEIEPKIEHSKEWPYSEKLQGEREVLGFQLAGHPIDEYLNLIKNDGTWSQIEEILLMEKGKKIKLLAFIVSQKVIETKNQELMAFVTVNDGQQDISLVLFPAIYRRYQNAIFNEGVVAIEGKIDFDRQKQKQIIVQRVQAADQLNLNKDSNHIQSPHKLYIRLLNQDTQQIEALKTLALENPGPLEIFLVDPQRNAWQLDPQYNISAAKRIIQRLYEIFGNDNVFLK</sequence>
<evidence type="ECO:0000256" key="2">
    <source>
        <dbReference type="ARBA" id="ARBA00009496"/>
    </source>
</evidence>
<dbReference type="Gene3D" id="1.10.10.1600">
    <property type="entry name" value="Bacterial DNA polymerase III alpha subunit, thumb domain"/>
    <property type="match status" value="1"/>
</dbReference>
<dbReference type="PANTHER" id="PTHR32294:SF0">
    <property type="entry name" value="DNA POLYMERASE III SUBUNIT ALPHA"/>
    <property type="match status" value="1"/>
</dbReference>
<gene>
    <name evidence="13" type="primary">dnaE</name>
    <name evidence="13" type="ORF">HZY91_01115</name>
</gene>
<keyword evidence="7" id="KW-0235">DNA replication</keyword>
<dbReference type="InterPro" id="IPR004013">
    <property type="entry name" value="PHP_dom"/>
</dbReference>
<dbReference type="InterPro" id="IPR041931">
    <property type="entry name" value="DNA_pol3_alpha_thumb_dom"/>
</dbReference>
<feature type="domain" description="Polymerase/histidinol phosphatase N-terminal" evidence="12">
    <location>
        <begin position="1"/>
        <end position="68"/>
    </location>
</feature>
<evidence type="ECO:0000256" key="5">
    <source>
        <dbReference type="ARBA" id="ARBA00022679"/>
    </source>
</evidence>
<dbReference type="Pfam" id="PF17657">
    <property type="entry name" value="DNA_pol3_finger"/>
    <property type="match status" value="1"/>
</dbReference>
<evidence type="ECO:0000259" key="12">
    <source>
        <dbReference type="SMART" id="SM00481"/>
    </source>
</evidence>
<evidence type="ECO:0000256" key="6">
    <source>
        <dbReference type="ARBA" id="ARBA00022695"/>
    </source>
</evidence>
<evidence type="ECO:0000256" key="9">
    <source>
        <dbReference type="ARBA" id="ARBA00025611"/>
    </source>
</evidence>
<dbReference type="InterPro" id="IPR029460">
    <property type="entry name" value="DNAPol_HHH"/>
</dbReference>
<dbReference type="NCBIfam" id="NF004226">
    <property type="entry name" value="PRK05673.1"/>
    <property type="match status" value="1"/>
</dbReference>
<comment type="catalytic activity">
    <reaction evidence="11">
        <text>DNA(n) + a 2'-deoxyribonucleoside 5'-triphosphate = DNA(n+1) + diphosphate</text>
        <dbReference type="Rhea" id="RHEA:22508"/>
        <dbReference type="Rhea" id="RHEA-COMP:17339"/>
        <dbReference type="Rhea" id="RHEA-COMP:17340"/>
        <dbReference type="ChEBI" id="CHEBI:33019"/>
        <dbReference type="ChEBI" id="CHEBI:61560"/>
        <dbReference type="ChEBI" id="CHEBI:173112"/>
        <dbReference type="EC" id="2.7.7.7"/>
    </reaction>
</comment>
<dbReference type="InterPro" id="IPR011708">
    <property type="entry name" value="DNA_pol3_alpha_NTPase_dom"/>
</dbReference>
<comment type="subcellular location">
    <subcellularLocation>
        <location evidence="1">Cytoplasm</location>
    </subcellularLocation>
</comment>
<organism evidence="13 14">
    <name type="scientific">Facklamia lactis</name>
    <dbReference type="NCBI Taxonomy" id="2749967"/>
    <lineage>
        <taxon>Bacteria</taxon>
        <taxon>Bacillati</taxon>
        <taxon>Bacillota</taxon>
        <taxon>Bacilli</taxon>
        <taxon>Lactobacillales</taxon>
        <taxon>Aerococcaceae</taxon>
        <taxon>Facklamia</taxon>
    </lineage>
</organism>
<dbReference type="CDD" id="cd07431">
    <property type="entry name" value="PHP_PolIIIA"/>
    <property type="match status" value="1"/>
</dbReference>
<comment type="function">
    <text evidence="9">DNA polymerase III is a complex, multichain enzyme responsible for most of the replicative synthesis in bacteria. This DNA polymerase also exhibits 3' to 5' exonuclease activity. The alpha chain is the DNA polymerase.</text>
</comment>
<dbReference type="PANTHER" id="PTHR32294">
    <property type="entry name" value="DNA POLYMERASE III SUBUNIT ALPHA"/>
    <property type="match status" value="1"/>
</dbReference>
<comment type="similarity">
    <text evidence="2">Belongs to the DNA polymerase type-C family. DnaE subfamily.</text>
</comment>